<dbReference type="InterPro" id="IPR017896">
    <property type="entry name" value="4Fe4S_Fe-S-bd"/>
</dbReference>
<dbReference type="Gene3D" id="3.30.70.20">
    <property type="match status" value="1"/>
</dbReference>
<keyword evidence="7" id="KW-1133">Transmembrane helix</keyword>
<dbReference type="GO" id="GO:0005886">
    <property type="term" value="C:plasma membrane"/>
    <property type="evidence" value="ECO:0007669"/>
    <property type="project" value="TreeGrafter"/>
</dbReference>
<dbReference type="STRING" id="471855.Shel_16840"/>
<organism evidence="9 10">
    <name type="scientific">Slackia heliotrinireducens (strain ATCC 29202 / DSM 20476 / NCTC 11029 / RHS 1)</name>
    <name type="common">Peptococcus heliotrinreducens</name>
    <dbReference type="NCBI Taxonomy" id="471855"/>
    <lineage>
        <taxon>Bacteria</taxon>
        <taxon>Bacillati</taxon>
        <taxon>Actinomycetota</taxon>
        <taxon>Coriobacteriia</taxon>
        <taxon>Eggerthellales</taxon>
        <taxon>Eggerthellaceae</taxon>
        <taxon>Slackia</taxon>
    </lineage>
</organism>
<keyword evidence="2" id="KW-0004">4Fe-4S</keyword>
<dbReference type="Pfam" id="PF12801">
    <property type="entry name" value="Fer4_5"/>
    <property type="match status" value="2"/>
</dbReference>
<keyword evidence="4" id="KW-0249">Electron transport</keyword>
<accession>C7N718</accession>
<dbReference type="KEGG" id="shi:Shel_16840"/>
<keyword evidence="6" id="KW-0411">Iron-sulfur</keyword>
<keyword evidence="3" id="KW-0479">Metal-binding</keyword>
<evidence type="ECO:0000256" key="1">
    <source>
        <dbReference type="ARBA" id="ARBA00022448"/>
    </source>
</evidence>
<dbReference type="GO" id="GO:0046872">
    <property type="term" value="F:metal ion binding"/>
    <property type="evidence" value="ECO:0007669"/>
    <property type="project" value="UniProtKB-KW"/>
</dbReference>
<dbReference type="PANTHER" id="PTHR30176">
    <property type="entry name" value="FERREDOXIN-TYPE PROTEIN NAPH"/>
    <property type="match status" value="1"/>
</dbReference>
<dbReference type="eggNOG" id="COG0348">
    <property type="taxonomic scope" value="Bacteria"/>
</dbReference>
<evidence type="ECO:0000256" key="4">
    <source>
        <dbReference type="ARBA" id="ARBA00022982"/>
    </source>
</evidence>
<dbReference type="GO" id="GO:0051539">
    <property type="term" value="F:4 iron, 4 sulfur cluster binding"/>
    <property type="evidence" value="ECO:0007669"/>
    <property type="project" value="UniProtKB-KW"/>
</dbReference>
<dbReference type="PROSITE" id="PS00198">
    <property type="entry name" value="4FE4S_FER_1"/>
    <property type="match status" value="1"/>
</dbReference>
<evidence type="ECO:0000256" key="5">
    <source>
        <dbReference type="ARBA" id="ARBA00023004"/>
    </source>
</evidence>
<keyword evidence="10" id="KW-1185">Reference proteome</keyword>
<keyword evidence="5" id="KW-0408">Iron</keyword>
<dbReference type="HOGENOM" id="CLU_066585_0_0_11"/>
<evidence type="ECO:0000256" key="6">
    <source>
        <dbReference type="ARBA" id="ARBA00023014"/>
    </source>
</evidence>
<dbReference type="EMBL" id="CP001684">
    <property type="protein sequence ID" value="ACV22703.1"/>
    <property type="molecule type" value="Genomic_DNA"/>
</dbReference>
<sequence>MRTIVASAVFLVLAVCLVTGVSTGTLCGFGWGDIALLCPLGAIETMIASRMLAPRALVSIVVMAGLVFFVGRAFCSWVCPVTVLNHVRDFFTPQKKRREAQAQRESENRDIARFEIAKSLGHDCSSCKAVRSKQSKLDSRHAVLGGAILSAAVFGFPVFCLVCPVGLSFATVLVVVRLFGVGDVTWSAVIIPAMLLIEVLFLRKWCTRFCPLSALMNLVGRFSRTTVPEIDNALCLETSKGSPCSKCASVCSFDINLRHPEYGELGKRDCSRCMDCVQECPAGAIRMVAINNAEEPFAVLPQVEKVSESASTTNGA</sequence>
<reference evidence="9 10" key="1">
    <citation type="journal article" date="2009" name="Stand. Genomic Sci.">
        <title>Complete genome sequence of Slackia heliotrinireducens type strain (RHS 1).</title>
        <authorList>
            <person name="Pukall R."/>
            <person name="Lapidus A."/>
            <person name="Nolan M."/>
            <person name="Copeland A."/>
            <person name="Glavina Del Rio T."/>
            <person name="Lucas S."/>
            <person name="Chen F."/>
            <person name="Tice H."/>
            <person name="Cheng J.F."/>
            <person name="Chertkov O."/>
            <person name="Bruce D."/>
            <person name="Goodwin L."/>
            <person name="Kuske C."/>
            <person name="Brettin T."/>
            <person name="Detter J.C."/>
            <person name="Han C."/>
            <person name="Pitluck S."/>
            <person name="Pati A."/>
            <person name="Mavrommatis K."/>
            <person name="Ivanova N."/>
            <person name="Ovchinnikova G."/>
            <person name="Chen A."/>
            <person name="Palaniappan K."/>
            <person name="Schneider S."/>
            <person name="Rohde M."/>
            <person name="Chain P."/>
            <person name="D'haeseleer P."/>
            <person name="Goker M."/>
            <person name="Bristow J."/>
            <person name="Eisen J.A."/>
            <person name="Markowitz V."/>
            <person name="Kyrpides N.C."/>
            <person name="Klenk H.P."/>
            <person name="Hugenholtz P."/>
        </authorList>
    </citation>
    <scope>NUCLEOTIDE SEQUENCE [LARGE SCALE GENOMIC DNA]</scope>
    <source>
        <strain evidence="10">ATCC 29202 / DSM 20476 / NCTC 11029 / RHS 1</strain>
    </source>
</reference>
<dbReference type="AlphaFoldDB" id="C7N718"/>
<feature type="transmembrane region" description="Helical" evidence="7">
    <location>
        <begin position="184"/>
        <end position="202"/>
    </location>
</feature>
<evidence type="ECO:0000313" key="10">
    <source>
        <dbReference type="Proteomes" id="UP000002026"/>
    </source>
</evidence>
<dbReference type="PANTHER" id="PTHR30176:SF3">
    <property type="entry name" value="FERREDOXIN-TYPE PROTEIN NAPH"/>
    <property type="match status" value="1"/>
</dbReference>
<keyword evidence="7" id="KW-0472">Membrane</keyword>
<evidence type="ECO:0000313" key="9">
    <source>
        <dbReference type="EMBL" id="ACV22703.1"/>
    </source>
</evidence>
<dbReference type="InterPro" id="IPR017900">
    <property type="entry name" value="4Fe4S_Fe_S_CS"/>
</dbReference>
<dbReference type="SUPFAM" id="SSF54862">
    <property type="entry name" value="4Fe-4S ferredoxins"/>
    <property type="match status" value="1"/>
</dbReference>
<dbReference type="Proteomes" id="UP000002026">
    <property type="component" value="Chromosome"/>
</dbReference>
<evidence type="ECO:0000256" key="3">
    <source>
        <dbReference type="ARBA" id="ARBA00022723"/>
    </source>
</evidence>
<evidence type="ECO:0000256" key="7">
    <source>
        <dbReference type="SAM" id="Phobius"/>
    </source>
</evidence>
<dbReference type="PROSITE" id="PS51379">
    <property type="entry name" value="4FE4S_FER_2"/>
    <property type="match status" value="1"/>
</dbReference>
<feature type="domain" description="4Fe-4S ferredoxin-type" evidence="8">
    <location>
        <begin position="258"/>
        <end position="290"/>
    </location>
</feature>
<evidence type="ECO:0000256" key="2">
    <source>
        <dbReference type="ARBA" id="ARBA00022485"/>
    </source>
</evidence>
<proteinExistence type="predicted"/>
<feature type="transmembrane region" description="Helical" evidence="7">
    <location>
        <begin position="142"/>
        <end position="172"/>
    </location>
</feature>
<keyword evidence="1" id="KW-0813">Transport</keyword>
<protein>
    <submittedName>
        <fullName evidence="9">4Fe-4S protein</fullName>
    </submittedName>
</protein>
<keyword evidence="7" id="KW-0812">Transmembrane</keyword>
<evidence type="ECO:0000259" key="8">
    <source>
        <dbReference type="PROSITE" id="PS51379"/>
    </source>
</evidence>
<gene>
    <name evidence="9" type="ordered locus">Shel_16840</name>
</gene>
<dbReference type="InterPro" id="IPR051684">
    <property type="entry name" value="Electron_Trans/Redox"/>
</dbReference>
<name>C7N718_SLAHD</name>
<feature type="transmembrane region" description="Helical" evidence="7">
    <location>
        <begin position="56"/>
        <end position="87"/>
    </location>
</feature>